<dbReference type="OrthoDB" id="9792792at2"/>
<keyword evidence="8" id="KW-1185">Reference proteome</keyword>
<dbReference type="EMBL" id="CP042434">
    <property type="protein sequence ID" value="QEC71812.1"/>
    <property type="molecule type" value="Genomic_DNA"/>
</dbReference>
<feature type="binding site" evidence="6">
    <location>
        <position position="331"/>
    </location>
    <ligand>
        <name>a divalent metal cation</name>
        <dbReference type="ChEBI" id="CHEBI:60240"/>
        <label>1</label>
    </ligand>
</feature>
<accession>A0A5B8VLH4</accession>
<evidence type="ECO:0000256" key="6">
    <source>
        <dbReference type="PIRSR" id="PIRSR602678-1"/>
    </source>
</evidence>
<dbReference type="RefSeq" id="WP_146781189.1">
    <property type="nucleotide sequence ID" value="NZ_CP042434.1"/>
</dbReference>
<evidence type="ECO:0000313" key="7">
    <source>
        <dbReference type="EMBL" id="QEC71812.1"/>
    </source>
</evidence>
<proteinExistence type="inferred from homology"/>
<dbReference type="PANTHER" id="PTHR13799:SF14">
    <property type="entry name" value="GTP CYCLOHYDROLASE 1 TYPE 2 HOMOLOG"/>
    <property type="match status" value="1"/>
</dbReference>
<name>A0A5B8VLH4_9BACT</name>
<feature type="binding site" evidence="6">
    <location>
        <position position="103"/>
    </location>
    <ligand>
        <name>a divalent metal cation</name>
        <dbReference type="ChEBI" id="CHEBI:60240"/>
        <label>1</label>
    </ligand>
</feature>
<sequence length="365" mass="39743">MQICELIKTLEQVAPPAYQESYDNAGLITGNAAWACTGVLLALDCVEATIEEAIEKKCNLIVAHHPILFKGTKQLTGSDYIQRTLIKAIKADIAIYAIHTNLDNVASGVSKKMADLLQLKNTRILAPKSGLLSSLVTFCPTSEATKVRAALFSAGAGSIGNYKECAFSVNGTGTFLAQEGANPAIGNIGHAENVTEERIELIFPCHLQGKVIQALIQAHPYEAVAYYIHPLANPIFEVGSGMIGDLPTPIDYQALFRIIQEVFKVKVIRHTRLLDKKVQKVALCGGAGSFLTKTAIAQGADVYITADVKYHEFFDADNQIVLADIGHFESEQYTVELLFDILAQKFPTFAILKSAYCSNPVLYYI</sequence>
<protein>
    <recommendedName>
        <fullName evidence="3 5">GTP cyclohydrolase 1 type 2 homolog</fullName>
    </recommendedName>
</protein>
<evidence type="ECO:0000256" key="1">
    <source>
        <dbReference type="ARBA" id="ARBA00006964"/>
    </source>
</evidence>
<feature type="binding site" evidence="6">
    <location>
        <position position="64"/>
    </location>
    <ligand>
        <name>a divalent metal cation</name>
        <dbReference type="ChEBI" id="CHEBI:60240"/>
        <label>2</label>
    </ligand>
</feature>
<feature type="binding site" evidence="6">
    <location>
        <position position="65"/>
    </location>
    <ligand>
        <name>a divalent metal cation</name>
        <dbReference type="ChEBI" id="CHEBI:60240"/>
        <label>1</label>
    </ligand>
</feature>
<dbReference type="AlphaFoldDB" id="A0A5B8VLH4"/>
<dbReference type="NCBIfam" id="TIGR00486">
    <property type="entry name" value="YbgI_SA1388"/>
    <property type="match status" value="1"/>
</dbReference>
<dbReference type="Gene3D" id="3.30.70.120">
    <property type="match status" value="1"/>
</dbReference>
<keyword evidence="4 5" id="KW-0479">Metal-binding</keyword>
<organism evidence="7 8">
    <name type="scientific">Arachidicoccus ginsenosidivorans</name>
    <dbReference type="NCBI Taxonomy" id="496057"/>
    <lineage>
        <taxon>Bacteria</taxon>
        <taxon>Pseudomonadati</taxon>
        <taxon>Bacteroidota</taxon>
        <taxon>Chitinophagia</taxon>
        <taxon>Chitinophagales</taxon>
        <taxon>Chitinophagaceae</taxon>
        <taxon>Arachidicoccus</taxon>
    </lineage>
</organism>
<dbReference type="PIRSF" id="PIRSF037489">
    <property type="entry name" value="UCP037489_NIF3_YqfO"/>
    <property type="match status" value="1"/>
</dbReference>
<evidence type="ECO:0000313" key="8">
    <source>
        <dbReference type="Proteomes" id="UP000321291"/>
    </source>
</evidence>
<reference evidence="7 8" key="1">
    <citation type="journal article" date="2017" name="Int. J. Syst. Evol. Microbiol.">
        <title>Arachidicoccus ginsenosidivorans sp. nov., with ginsenoside-converting activity isolated from ginseng cultivating soil.</title>
        <authorList>
            <person name="Siddiqi M.Z."/>
            <person name="Aslam Z."/>
            <person name="Im W.T."/>
        </authorList>
    </citation>
    <scope>NUCLEOTIDE SEQUENCE [LARGE SCALE GENOMIC DNA]</scope>
    <source>
        <strain evidence="7 8">Gsoil 809</strain>
    </source>
</reference>
<feature type="binding site" evidence="6">
    <location>
        <position position="327"/>
    </location>
    <ligand>
        <name>a divalent metal cation</name>
        <dbReference type="ChEBI" id="CHEBI:60240"/>
        <label>1</label>
    </ligand>
</feature>
<dbReference type="GO" id="GO:0046872">
    <property type="term" value="F:metal ion binding"/>
    <property type="evidence" value="ECO:0007669"/>
    <property type="project" value="UniProtKB-UniRule"/>
</dbReference>
<dbReference type="PANTHER" id="PTHR13799">
    <property type="entry name" value="NGG1 INTERACTING FACTOR 3"/>
    <property type="match status" value="1"/>
</dbReference>
<dbReference type="InterPro" id="IPR002678">
    <property type="entry name" value="DUF34/NIF3"/>
</dbReference>
<dbReference type="Proteomes" id="UP000321291">
    <property type="component" value="Chromosome"/>
</dbReference>
<dbReference type="Gene3D" id="3.40.1390.30">
    <property type="entry name" value="NIF3 (NGG1p interacting factor 3)-like"/>
    <property type="match status" value="1"/>
</dbReference>
<dbReference type="SUPFAM" id="SSF102705">
    <property type="entry name" value="NIF3 (NGG1p interacting factor 3)-like"/>
    <property type="match status" value="1"/>
</dbReference>
<evidence type="ECO:0000256" key="3">
    <source>
        <dbReference type="ARBA" id="ARBA00022112"/>
    </source>
</evidence>
<dbReference type="GO" id="GO:0005737">
    <property type="term" value="C:cytoplasm"/>
    <property type="evidence" value="ECO:0007669"/>
    <property type="project" value="TreeGrafter"/>
</dbReference>
<evidence type="ECO:0000256" key="5">
    <source>
        <dbReference type="PIRNR" id="PIRNR037489"/>
    </source>
</evidence>
<dbReference type="InterPro" id="IPR015867">
    <property type="entry name" value="N-reg_PII/ATP_PRibTrfase_C"/>
</dbReference>
<comment type="subunit">
    <text evidence="2">Homohexamer.</text>
</comment>
<evidence type="ECO:0000256" key="4">
    <source>
        <dbReference type="ARBA" id="ARBA00022723"/>
    </source>
</evidence>
<dbReference type="FunFam" id="3.40.1390.30:FF:000001">
    <property type="entry name" value="GTP cyclohydrolase 1 type 2"/>
    <property type="match status" value="1"/>
</dbReference>
<evidence type="ECO:0000256" key="2">
    <source>
        <dbReference type="ARBA" id="ARBA00011643"/>
    </source>
</evidence>
<gene>
    <name evidence="7" type="ORF">FSB73_09175</name>
</gene>
<comment type="similarity">
    <text evidence="1 5">Belongs to the GTP cyclohydrolase I type 2/NIF3 family.</text>
</comment>
<dbReference type="InterPro" id="IPR017221">
    <property type="entry name" value="DUF34/NIF3_bac"/>
</dbReference>
<dbReference type="KEGG" id="agi:FSB73_09175"/>
<dbReference type="Pfam" id="PF01784">
    <property type="entry name" value="DUF34_NIF3"/>
    <property type="match status" value="1"/>
</dbReference>
<dbReference type="InterPro" id="IPR036069">
    <property type="entry name" value="DUF34/NIF3_sf"/>
</dbReference>